<organism evidence="2 3">
    <name type="scientific">Candidatus Berkelbacteria bacterium CG10_big_fil_rev_8_21_14_0_10_43_14</name>
    <dbReference type="NCBI Taxonomy" id="1974515"/>
    <lineage>
        <taxon>Bacteria</taxon>
        <taxon>Candidatus Berkelbacteria</taxon>
    </lineage>
</organism>
<evidence type="ECO:0000313" key="2">
    <source>
        <dbReference type="EMBL" id="PIS07124.1"/>
    </source>
</evidence>
<comment type="caution">
    <text evidence="2">The sequence shown here is derived from an EMBL/GenBank/DDBJ whole genome shotgun (WGS) entry which is preliminary data.</text>
</comment>
<feature type="transmembrane region" description="Helical" evidence="1">
    <location>
        <begin position="6"/>
        <end position="25"/>
    </location>
</feature>
<accession>A0A2M6R929</accession>
<dbReference type="EMBL" id="PEZX01000015">
    <property type="protein sequence ID" value="PIS07124.1"/>
    <property type="molecule type" value="Genomic_DNA"/>
</dbReference>
<keyword evidence="1" id="KW-1133">Transmembrane helix</keyword>
<gene>
    <name evidence="2" type="ORF">COT79_00945</name>
</gene>
<dbReference type="AlphaFoldDB" id="A0A2M6R929"/>
<proteinExistence type="predicted"/>
<keyword evidence="1" id="KW-0472">Membrane</keyword>
<name>A0A2M6R929_9BACT</name>
<evidence type="ECO:0000313" key="3">
    <source>
        <dbReference type="Proteomes" id="UP000231162"/>
    </source>
</evidence>
<evidence type="ECO:0000256" key="1">
    <source>
        <dbReference type="SAM" id="Phobius"/>
    </source>
</evidence>
<sequence length="228" mass="25394">MKKKYLTTLLLSILVVGLLFVFLVYNNKSVSKTYYIAYTDPADNATAVIMDPTLVVSFVGKPPKVSALSVLLDPATKFTTSTDGSFLEVKPSDGLMRNTSYKLSLTLKTGDFILPDGKTRSNKVIINFQTGEQSGADFEEKEIFSGDPIQDLNAQLPYSTEHYVINPPNDKGEYVVQLNIPINSSVNIPQSVQDKELVARVSQYKKESLDWIASFKVDLSKITTRFEF</sequence>
<dbReference type="Proteomes" id="UP000231162">
    <property type="component" value="Unassembled WGS sequence"/>
</dbReference>
<keyword evidence="1" id="KW-0812">Transmembrane</keyword>
<protein>
    <submittedName>
        <fullName evidence="2">Uncharacterized protein</fullName>
    </submittedName>
</protein>
<reference evidence="3" key="1">
    <citation type="submission" date="2017-09" db="EMBL/GenBank/DDBJ databases">
        <title>Depth-based differentiation of microbial function through sediment-hosted aquifers and enrichment of novel symbionts in the deep terrestrial subsurface.</title>
        <authorList>
            <person name="Probst A.J."/>
            <person name="Ladd B."/>
            <person name="Jarett J.K."/>
            <person name="Geller-Mcgrath D.E."/>
            <person name="Sieber C.M.K."/>
            <person name="Emerson J.B."/>
            <person name="Anantharaman K."/>
            <person name="Thomas B.C."/>
            <person name="Malmstrom R."/>
            <person name="Stieglmeier M."/>
            <person name="Klingl A."/>
            <person name="Woyke T."/>
            <person name="Ryan C.M."/>
            <person name="Banfield J.F."/>
        </authorList>
    </citation>
    <scope>NUCLEOTIDE SEQUENCE [LARGE SCALE GENOMIC DNA]</scope>
</reference>